<dbReference type="OrthoDB" id="9768183at2"/>
<dbReference type="SUPFAM" id="SSF53850">
    <property type="entry name" value="Periplasmic binding protein-like II"/>
    <property type="match status" value="1"/>
</dbReference>
<evidence type="ECO:0000256" key="1">
    <source>
        <dbReference type="ARBA" id="ARBA00010333"/>
    </source>
</evidence>
<dbReference type="AlphaFoldDB" id="A0A0W0VW36"/>
<dbReference type="PANTHER" id="PTHR35936:SF37">
    <property type="entry name" value="AMINO ACID ABC TRANSPORTER SUBSTRATE-BINDING PROTEIN"/>
    <property type="match status" value="1"/>
</dbReference>
<dbReference type="InterPro" id="IPR001638">
    <property type="entry name" value="Solute-binding_3/MltF_N"/>
</dbReference>
<dbReference type="SMART" id="SM00062">
    <property type="entry name" value="PBPb"/>
    <property type="match status" value="1"/>
</dbReference>
<name>A0A0W0VW36_9GAMM</name>
<gene>
    <name evidence="5" type="ORF">Lmac_3107</name>
</gene>
<evidence type="ECO:0000256" key="2">
    <source>
        <dbReference type="ARBA" id="ARBA00022729"/>
    </source>
</evidence>
<keyword evidence="6" id="KW-1185">Reference proteome</keyword>
<reference evidence="5 6" key="1">
    <citation type="submission" date="2015-11" db="EMBL/GenBank/DDBJ databases">
        <title>Genomic analysis of 38 Legionella species identifies large and diverse effector repertoires.</title>
        <authorList>
            <person name="Burstein D."/>
            <person name="Amaro F."/>
            <person name="Zusman T."/>
            <person name="Lifshitz Z."/>
            <person name="Cohen O."/>
            <person name="Gilbert J.A."/>
            <person name="Pupko T."/>
            <person name="Shuman H.A."/>
            <person name="Segal G."/>
        </authorList>
    </citation>
    <scope>NUCLEOTIDE SEQUENCE [LARGE SCALE GENOMIC DNA]</scope>
    <source>
        <strain evidence="5 6">PX-1-G2-E2</strain>
    </source>
</reference>
<evidence type="ECO:0000313" key="5">
    <source>
        <dbReference type="EMBL" id="KTD24234.1"/>
    </source>
</evidence>
<comment type="caution">
    <text evidence="5">The sequence shown here is derived from an EMBL/GenBank/DDBJ whole genome shotgun (WGS) entry which is preliminary data.</text>
</comment>
<feature type="chain" id="PRO_5006915130" evidence="3">
    <location>
        <begin position="23"/>
        <end position="253"/>
    </location>
</feature>
<keyword evidence="2 3" id="KW-0732">Signal</keyword>
<dbReference type="PATRIC" id="fig|466.6.peg.3323"/>
<dbReference type="Proteomes" id="UP000054908">
    <property type="component" value="Unassembled WGS sequence"/>
</dbReference>
<evidence type="ECO:0000259" key="4">
    <source>
        <dbReference type="SMART" id="SM00062"/>
    </source>
</evidence>
<dbReference type="EMBL" id="LNYL01000051">
    <property type="protein sequence ID" value="KTD24234.1"/>
    <property type="molecule type" value="Genomic_DNA"/>
</dbReference>
<dbReference type="Gene3D" id="3.40.190.10">
    <property type="entry name" value="Periplasmic binding protein-like II"/>
    <property type="match status" value="2"/>
</dbReference>
<feature type="signal peptide" evidence="3">
    <location>
        <begin position="1"/>
        <end position="22"/>
    </location>
</feature>
<dbReference type="RefSeq" id="WP_058453761.1">
    <property type="nucleotide sequence ID" value="NZ_CAAAIB010000001.1"/>
</dbReference>
<evidence type="ECO:0000313" key="6">
    <source>
        <dbReference type="Proteomes" id="UP000054908"/>
    </source>
</evidence>
<dbReference type="PANTHER" id="PTHR35936">
    <property type="entry name" value="MEMBRANE-BOUND LYTIC MUREIN TRANSGLYCOSYLASE F"/>
    <property type="match status" value="1"/>
</dbReference>
<dbReference type="Pfam" id="PF00497">
    <property type="entry name" value="SBP_bac_3"/>
    <property type="match status" value="1"/>
</dbReference>
<proteinExistence type="inferred from homology"/>
<dbReference type="STRING" id="466.Lmac_3107"/>
<sequence length="253" mass="28354">MKVLRFAAIFILLSIVPLCAQARTLKVGVSFYDPPFVTLGANNQFYGFDISLMQHICKTIKHQCQFIPMPFNTLLEAIKTNQVDLAVSSIIITPERAAKSQFSSPYLVSKTRFIALKLQQEGPFTIQSLMNKKVGVSDEVFAEQLKSMGVNSQIVVFKDDSSLIQGLNQRKIDFGLIDNPTAIYWQEHSSGMLGIKGKPMLYGLGLGIAISQANLDLLDEINMALLEYQSSDDFINDYHKYLSHFSHADTEEF</sequence>
<protein>
    <submittedName>
        <fullName evidence="5">Putative amino acid ABC transporter, periplasmic binding protein</fullName>
    </submittedName>
</protein>
<evidence type="ECO:0000256" key="3">
    <source>
        <dbReference type="SAM" id="SignalP"/>
    </source>
</evidence>
<accession>A0A0W0VW36</accession>
<feature type="domain" description="Solute-binding protein family 3/N-terminal" evidence="4">
    <location>
        <begin position="24"/>
        <end position="245"/>
    </location>
</feature>
<comment type="similarity">
    <text evidence="1">Belongs to the bacterial solute-binding protein 3 family.</text>
</comment>
<organism evidence="5 6">
    <name type="scientific">Legionella maceachernii</name>
    <dbReference type="NCBI Taxonomy" id="466"/>
    <lineage>
        <taxon>Bacteria</taxon>
        <taxon>Pseudomonadati</taxon>
        <taxon>Pseudomonadota</taxon>
        <taxon>Gammaproteobacteria</taxon>
        <taxon>Legionellales</taxon>
        <taxon>Legionellaceae</taxon>
        <taxon>Legionella</taxon>
    </lineage>
</organism>